<keyword evidence="3" id="KW-1185">Reference proteome</keyword>
<dbReference type="InParanoid" id="E4V4K8"/>
<dbReference type="eggNOG" id="ENOG502S6HE">
    <property type="taxonomic scope" value="Eukaryota"/>
</dbReference>
<dbReference type="Proteomes" id="UP000002669">
    <property type="component" value="Unassembled WGS sequence"/>
</dbReference>
<evidence type="ECO:0000313" key="2">
    <source>
        <dbReference type="EMBL" id="EFR04932.1"/>
    </source>
</evidence>
<organism evidence="3">
    <name type="scientific">Arthroderma gypseum (strain ATCC MYA-4604 / CBS 118893)</name>
    <name type="common">Microsporum gypseum</name>
    <dbReference type="NCBI Taxonomy" id="535722"/>
    <lineage>
        <taxon>Eukaryota</taxon>
        <taxon>Fungi</taxon>
        <taxon>Dikarya</taxon>
        <taxon>Ascomycota</taxon>
        <taxon>Pezizomycotina</taxon>
        <taxon>Eurotiomycetes</taxon>
        <taxon>Eurotiomycetidae</taxon>
        <taxon>Onygenales</taxon>
        <taxon>Arthrodermataceae</taxon>
        <taxon>Nannizzia</taxon>
    </lineage>
</organism>
<accession>E4V4K8</accession>
<feature type="signal peptide" evidence="1">
    <location>
        <begin position="1"/>
        <end position="21"/>
    </location>
</feature>
<dbReference type="GeneID" id="10024998"/>
<gene>
    <name evidence="2" type="ORF">MGYG_07934</name>
</gene>
<dbReference type="OMA" id="GHYTTYP"/>
<protein>
    <recommendedName>
        <fullName evidence="4">Small secreted protein</fullName>
    </recommendedName>
</protein>
<dbReference type="AlphaFoldDB" id="E4V4K8"/>
<sequence length="181" mass="19784">MKPYPFFILPTLTVYQLLAYATIPQPKVPGSFNITALTGENGHSTLECWQLERKFDVSDEPGTKGAAVLPFDGLTGEAKYSVLPPNFDGGLHNAPIAQWVVFVSGVAHITLPNRTEEAWIRGGVNGAIIAADTVDVSERGHFTVYPSNMQTVAWQIPFKDGVIPKHRVLHRGACKPDEGWS</sequence>
<reference evidence="3" key="1">
    <citation type="journal article" date="2012" name="MBio">
        <title>Comparative genome analysis of Trichophyton rubrum and related dermatophytes reveals candidate genes involved in infection.</title>
        <authorList>
            <person name="Martinez D.A."/>
            <person name="Oliver B.G."/>
            <person name="Graeser Y."/>
            <person name="Goldberg J.M."/>
            <person name="Li W."/>
            <person name="Martinez-Rossi N.M."/>
            <person name="Monod M."/>
            <person name="Shelest E."/>
            <person name="Barton R.C."/>
            <person name="Birch E."/>
            <person name="Brakhage A.A."/>
            <person name="Chen Z."/>
            <person name="Gurr S.J."/>
            <person name="Heiman D."/>
            <person name="Heitman J."/>
            <person name="Kosti I."/>
            <person name="Rossi A."/>
            <person name="Saif S."/>
            <person name="Samalova M."/>
            <person name="Saunders C.W."/>
            <person name="Shea T."/>
            <person name="Summerbell R.C."/>
            <person name="Xu J."/>
            <person name="Young S."/>
            <person name="Zeng Q."/>
            <person name="Birren B.W."/>
            <person name="Cuomo C.A."/>
            <person name="White T.C."/>
        </authorList>
    </citation>
    <scope>NUCLEOTIDE SEQUENCE [LARGE SCALE GENOMIC DNA]</scope>
    <source>
        <strain evidence="3">ATCC MYA-4604 / CBS 118893</strain>
    </source>
</reference>
<dbReference type="RefSeq" id="XP_003169767.1">
    <property type="nucleotide sequence ID" value="XM_003169719.1"/>
</dbReference>
<name>E4V4K8_ARTGP</name>
<dbReference type="EMBL" id="DS989829">
    <property type="protein sequence ID" value="EFR04932.1"/>
    <property type="molecule type" value="Genomic_DNA"/>
</dbReference>
<evidence type="ECO:0000313" key="3">
    <source>
        <dbReference type="Proteomes" id="UP000002669"/>
    </source>
</evidence>
<evidence type="ECO:0008006" key="4">
    <source>
        <dbReference type="Google" id="ProtNLM"/>
    </source>
</evidence>
<dbReference type="VEuPathDB" id="FungiDB:MGYG_07934"/>
<dbReference type="HOGENOM" id="CLU_062260_1_0_1"/>
<evidence type="ECO:0000256" key="1">
    <source>
        <dbReference type="SAM" id="SignalP"/>
    </source>
</evidence>
<proteinExistence type="predicted"/>
<dbReference type="OrthoDB" id="3223416at2759"/>
<keyword evidence="1" id="KW-0732">Signal</keyword>
<feature type="chain" id="PRO_5003190749" description="Small secreted protein" evidence="1">
    <location>
        <begin position="22"/>
        <end position="181"/>
    </location>
</feature>